<dbReference type="GO" id="GO:0008080">
    <property type="term" value="F:N-acetyltransferase activity"/>
    <property type="evidence" value="ECO:0007669"/>
    <property type="project" value="InterPro"/>
</dbReference>
<dbReference type="InterPro" id="IPR000182">
    <property type="entry name" value="GNAT_dom"/>
</dbReference>
<gene>
    <name evidence="3" type="ORF">LPB3_09155</name>
</gene>
<dbReference type="OrthoDB" id="1431064at2"/>
<dbReference type="Proteomes" id="UP000092584">
    <property type="component" value="Unassembled WGS sequence"/>
</dbReference>
<dbReference type="EMBL" id="LSFM01000022">
    <property type="protein sequence ID" value="OBY64536.1"/>
    <property type="molecule type" value="Genomic_DNA"/>
</dbReference>
<keyword evidence="1 3" id="KW-0808">Transferase</keyword>
<keyword evidence="4" id="KW-1185">Reference proteome</keyword>
<comment type="caution">
    <text evidence="3">The sequence shown here is derived from an EMBL/GenBank/DDBJ whole genome shotgun (WGS) entry which is preliminary data.</text>
</comment>
<dbReference type="InterPro" id="IPR016181">
    <property type="entry name" value="Acyl_CoA_acyltransferase"/>
</dbReference>
<organism evidence="3 4">
    <name type="scientific">Polaribacter vadi</name>
    <dbReference type="NCBI Taxonomy" id="1774273"/>
    <lineage>
        <taxon>Bacteria</taxon>
        <taxon>Pseudomonadati</taxon>
        <taxon>Bacteroidota</taxon>
        <taxon>Flavobacteriia</taxon>
        <taxon>Flavobacteriales</taxon>
        <taxon>Flavobacteriaceae</taxon>
    </lineage>
</organism>
<dbReference type="Pfam" id="PF00583">
    <property type="entry name" value="Acetyltransf_1"/>
    <property type="match status" value="1"/>
</dbReference>
<evidence type="ECO:0000259" key="2">
    <source>
        <dbReference type="PROSITE" id="PS51186"/>
    </source>
</evidence>
<dbReference type="PROSITE" id="PS51186">
    <property type="entry name" value="GNAT"/>
    <property type="match status" value="1"/>
</dbReference>
<dbReference type="CDD" id="cd04301">
    <property type="entry name" value="NAT_SF"/>
    <property type="match status" value="1"/>
</dbReference>
<accession>A0A1B8TXT9</accession>
<reference evidence="4" key="1">
    <citation type="submission" date="2016-02" db="EMBL/GenBank/DDBJ databases">
        <authorList>
            <person name="Shin S.-K."/>
            <person name="Yi H."/>
            <person name="Kim E."/>
        </authorList>
    </citation>
    <scope>NUCLEOTIDE SEQUENCE [LARGE SCALE GENOMIC DNA]</scope>
    <source>
        <strain evidence="4">LPB0003</strain>
    </source>
</reference>
<evidence type="ECO:0000313" key="3">
    <source>
        <dbReference type="EMBL" id="OBY64536.1"/>
    </source>
</evidence>
<protein>
    <submittedName>
        <fullName evidence="3">GNAT family acetyltransferase</fullName>
    </submittedName>
</protein>
<dbReference type="Gene3D" id="3.40.630.30">
    <property type="match status" value="1"/>
</dbReference>
<dbReference type="PANTHER" id="PTHR13947">
    <property type="entry name" value="GNAT FAMILY N-ACETYLTRANSFERASE"/>
    <property type="match status" value="1"/>
</dbReference>
<dbReference type="RefSeq" id="WP_065319282.1">
    <property type="nucleotide sequence ID" value="NZ_CP017477.1"/>
</dbReference>
<proteinExistence type="predicted"/>
<feature type="domain" description="N-acetyltransferase" evidence="2">
    <location>
        <begin position="11"/>
        <end position="160"/>
    </location>
</feature>
<dbReference type="AlphaFoldDB" id="A0A1B8TXT9"/>
<dbReference type="SUPFAM" id="SSF55729">
    <property type="entry name" value="Acyl-CoA N-acyltransferases (Nat)"/>
    <property type="match status" value="1"/>
</dbReference>
<evidence type="ECO:0000313" key="4">
    <source>
        <dbReference type="Proteomes" id="UP000092584"/>
    </source>
</evidence>
<evidence type="ECO:0000256" key="1">
    <source>
        <dbReference type="ARBA" id="ARBA00022679"/>
    </source>
</evidence>
<dbReference type="STRING" id="1774273.LPB03_03340"/>
<sequence>MENTNFNLKEVEIISFDKKYKKDFYDLNVAWLEKYFYVEPYDEMVLSNPEEYILNTGGFIFMAKYKHEIVGVVALINQKTFFELSKMAVSPKYQGLKIGRKLMVFCIAFAKKQAWKSITLYSHRSLVPAINLYQKIGFKEIPVEKNMHYKRANIKMILEF</sequence>
<dbReference type="KEGG" id="pob:LPB03_03340"/>
<dbReference type="InterPro" id="IPR050769">
    <property type="entry name" value="NAT_camello-type"/>
</dbReference>
<dbReference type="PANTHER" id="PTHR13947:SF37">
    <property type="entry name" value="LD18367P"/>
    <property type="match status" value="1"/>
</dbReference>
<name>A0A1B8TXT9_9FLAO</name>